<protein>
    <submittedName>
        <fullName evidence="1">Uncharacterized protein</fullName>
    </submittedName>
</protein>
<evidence type="ECO:0000313" key="2">
    <source>
        <dbReference type="Proteomes" id="UP000268007"/>
    </source>
</evidence>
<evidence type="ECO:0000313" key="1">
    <source>
        <dbReference type="EMBL" id="RKR82149.1"/>
    </source>
</evidence>
<dbReference type="Proteomes" id="UP000268007">
    <property type="component" value="Unassembled WGS sequence"/>
</dbReference>
<comment type="caution">
    <text evidence="1">The sequence shown here is derived from an EMBL/GenBank/DDBJ whole genome shotgun (WGS) entry which is preliminary data.</text>
</comment>
<gene>
    <name evidence="1" type="ORF">BDD43_2318</name>
</gene>
<proteinExistence type="predicted"/>
<dbReference type="AlphaFoldDB" id="A0A495J2B3"/>
<organism evidence="1 2">
    <name type="scientific">Mucilaginibacter gracilis</name>
    <dbReference type="NCBI Taxonomy" id="423350"/>
    <lineage>
        <taxon>Bacteria</taxon>
        <taxon>Pseudomonadati</taxon>
        <taxon>Bacteroidota</taxon>
        <taxon>Sphingobacteriia</taxon>
        <taxon>Sphingobacteriales</taxon>
        <taxon>Sphingobacteriaceae</taxon>
        <taxon>Mucilaginibacter</taxon>
    </lineage>
</organism>
<keyword evidence="2" id="KW-1185">Reference proteome</keyword>
<name>A0A495J2B3_9SPHI</name>
<reference evidence="1 2" key="1">
    <citation type="submission" date="2018-10" db="EMBL/GenBank/DDBJ databases">
        <title>Genomic Encyclopedia of Archaeal and Bacterial Type Strains, Phase II (KMG-II): from individual species to whole genera.</title>
        <authorList>
            <person name="Goeker M."/>
        </authorList>
    </citation>
    <scope>NUCLEOTIDE SEQUENCE [LARGE SCALE GENOMIC DNA]</scope>
    <source>
        <strain evidence="1 2">DSM 18602</strain>
    </source>
</reference>
<accession>A0A495J2B3</accession>
<dbReference type="RefSeq" id="WP_121197774.1">
    <property type="nucleotide sequence ID" value="NZ_RBKU01000001.1"/>
</dbReference>
<sequence>MATNSVLGTVFETLLCSPGMSEAVKIDLKVSRKTILLLNSLIENGIGTEANASGLAGLIPGEDREELKNFGEECLKKAGLKELSEKIKTLKS</sequence>
<dbReference type="OrthoDB" id="798544at2"/>
<dbReference type="EMBL" id="RBKU01000001">
    <property type="protein sequence ID" value="RKR82149.1"/>
    <property type="molecule type" value="Genomic_DNA"/>
</dbReference>